<dbReference type="InterPro" id="IPR010046">
    <property type="entry name" value="Mopterin_OxRdtse_a_bac"/>
</dbReference>
<dbReference type="GO" id="GO:0030151">
    <property type="term" value="F:molybdenum ion binding"/>
    <property type="evidence" value="ECO:0007669"/>
    <property type="project" value="InterPro"/>
</dbReference>
<dbReference type="Proteomes" id="UP001305702">
    <property type="component" value="Chromosome"/>
</dbReference>
<accession>A0AA96RGX4</accession>
<dbReference type="InterPro" id="IPR050123">
    <property type="entry name" value="Prok_molybdopt-oxidoreductase"/>
</dbReference>
<dbReference type="EMBL" id="CP130318">
    <property type="protein sequence ID" value="WNQ12763.1"/>
    <property type="molecule type" value="Genomic_DNA"/>
</dbReference>
<organism evidence="6 7">
    <name type="scientific">Paenibacillus aurantius</name>
    <dbReference type="NCBI Taxonomy" id="2918900"/>
    <lineage>
        <taxon>Bacteria</taxon>
        <taxon>Bacillati</taxon>
        <taxon>Bacillota</taxon>
        <taxon>Bacilli</taxon>
        <taxon>Bacillales</taxon>
        <taxon>Paenibacillaceae</taxon>
        <taxon>Paenibacillus</taxon>
    </lineage>
</organism>
<keyword evidence="7" id="KW-1185">Reference proteome</keyword>
<name>A0AA96RGX4_9BACL</name>
<evidence type="ECO:0000256" key="3">
    <source>
        <dbReference type="ARBA" id="ARBA00023014"/>
    </source>
</evidence>
<dbReference type="InterPro" id="IPR006656">
    <property type="entry name" value="Mopterin_OxRdtase"/>
</dbReference>
<dbReference type="GO" id="GO:0016020">
    <property type="term" value="C:membrane"/>
    <property type="evidence" value="ECO:0007669"/>
    <property type="project" value="TreeGrafter"/>
</dbReference>
<dbReference type="PANTHER" id="PTHR43105">
    <property type="entry name" value="RESPIRATORY NITRATE REDUCTASE"/>
    <property type="match status" value="1"/>
</dbReference>
<dbReference type="Gene3D" id="2.40.40.20">
    <property type="match status" value="1"/>
</dbReference>
<dbReference type="Gene3D" id="3.40.228.10">
    <property type="entry name" value="Dimethylsulfoxide Reductase, domain 2"/>
    <property type="match status" value="1"/>
</dbReference>
<gene>
    <name evidence="6" type="ORF">MJA45_06945</name>
</gene>
<evidence type="ECO:0000256" key="2">
    <source>
        <dbReference type="ARBA" id="ARBA00023004"/>
    </source>
</evidence>
<feature type="domain" description="Molybdopterin oxidoreductase" evidence="4">
    <location>
        <begin position="124"/>
        <end position="576"/>
    </location>
</feature>
<dbReference type="AlphaFoldDB" id="A0AA96RGX4"/>
<reference evidence="6 7" key="1">
    <citation type="submission" date="2022-02" db="EMBL/GenBank/DDBJ databases">
        <title>Paenibacillus sp. MBLB1776 Whole Genome Shotgun Sequencing.</title>
        <authorList>
            <person name="Hwang C.Y."/>
            <person name="Cho E.-S."/>
            <person name="Seo M.-J."/>
        </authorList>
    </citation>
    <scope>NUCLEOTIDE SEQUENCE [LARGE SCALE GENOMIC DNA]</scope>
    <source>
        <strain evidence="6 7">MBLB1776</strain>
    </source>
</reference>
<proteinExistence type="predicted"/>
<dbReference type="GO" id="GO:0051539">
    <property type="term" value="F:4 iron, 4 sulfur cluster binding"/>
    <property type="evidence" value="ECO:0007669"/>
    <property type="project" value="InterPro"/>
</dbReference>
<dbReference type="InterPro" id="IPR009010">
    <property type="entry name" value="Asp_de-COase-like_dom_sf"/>
</dbReference>
<dbReference type="InterPro" id="IPR006657">
    <property type="entry name" value="MoPterin_dinucl-bd_dom"/>
</dbReference>
<dbReference type="Pfam" id="PF00384">
    <property type="entry name" value="Molybdopterin"/>
    <property type="match status" value="1"/>
</dbReference>
<dbReference type="SUPFAM" id="SSF50692">
    <property type="entry name" value="ADC-like"/>
    <property type="match status" value="1"/>
</dbReference>
<dbReference type="GO" id="GO:0043546">
    <property type="term" value="F:molybdopterin cofactor binding"/>
    <property type="evidence" value="ECO:0007669"/>
    <property type="project" value="InterPro"/>
</dbReference>
<dbReference type="KEGG" id="paun:MJA45_06945"/>
<evidence type="ECO:0000313" key="6">
    <source>
        <dbReference type="EMBL" id="WNQ12763.1"/>
    </source>
</evidence>
<evidence type="ECO:0000313" key="7">
    <source>
        <dbReference type="Proteomes" id="UP001305702"/>
    </source>
</evidence>
<evidence type="ECO:0000259" key="4">
    <source>
        <dbReference type="Pfam" id="PF00384"/>
    </source>
</evidence>
<feature type="domain" description="Molybdopterin dinucleotide-binding" evidence="5">
    <location>
        <begin position="657"/>
        <end position="751"/>
    </location>
</feature>
<keyword evidence="3" id="KW-0411">Iron-sulfur</keyword>
<dbReference type="NCBIfam" id="TIGR01701">
    <property type="entry name" value="Fdhalpha-like"/>
    <property type="match status" value="1"/>
</dbReference>
<dbReference type="Pfam" id="PF01568">
    <property type="entry name" value="Molydop_binding"/>
    <property type="match status" value="1"/>
</dbReference>
<dbReference type="RefSeq" id="WP_315606542.1">
    <property type="nucleotide sequence ID" value="NZ_CP130318.1"/>
</dbReference>
<keyword evidence="1" id="KW-0479">Metal-binding</keyword>
<keyword evidence="2" id="KW-0408">Iron</keyword>
<dbReference type="GO" id="GO:0008863">
    <property type="term" value="F:formate dehydrogenase (NAD+) activity"/>
    <property type="evidence" value="ECO:0007669"/>
    <property type="project" value="InterPro"/>
</dbReference>
<dbReference type="SUPFAM" id="SSF53706">
    <property type="entry name" value="Formate dehydrogenase/DMSO reductase, domains 1-3"/>
    <property type="match status" value="1"/>
</dbReference>
<dbReference type="PANTHER" id="PTHR43105:SF4">
    <property type="entry name" value="PROTEIN YDEP"/>
    <property type="match status" value="1"/>
</dbReference>
<dbReference type="Gene3D" id="3.40.50.740">
    <property type="match status" value="1"/>
</dbReference>
<evidence type="ECO:0000256" key="1">
    <source>
        <dbReference type="ARBA" id="ARBA00022723"/>
    </source>
</evidence>
<sequence>MGQTKHTGRIRLPARPDPRLWVSRVPFGLGRIKPHHIRDTMKVVWENRDSLPYAYRILTQGVCDGCALGVSGLYDQTLTGPHVCTTRLNVLRLNTMPAIKPEQLHADIAELRKLDSTALRKLGRLPYPLLRQKGDRSFRRISWDEALDRIAAKIRSIDPKQLAFYLTARGITNEVYYAAAKAARFIGTNNIDNASRICHSPSKTALKRSVGIGASSCSYKDWIGTDVLVFWGSVAANNQPVSTKYMYAAKRRGTKILVINPYREPAMEGYWIPSIAESALFGTKLADDFYQVNIGGDIAFMHGVMKHWFDMEEERPGSAIDHAYVREHVNGYEELREHVTGQRWELLEESSGLSRERMREFARLLAGARSGVFVWSMGLTQHRFGTDNISQVANLALLRGFLGREHCGLMPIRGHSGVQGSGEMGADPFSLPGGEFKEEDITRMESVWGFPIPRWQGDIVGVSLENARLPDDHERRLKVFYTSGGNFLETMPDPDFVRTCLENVELRVHQDIVLNTSTLVDAREEVIVLPAMTRYEQPGGGTSTSTERMVYYSPEIEGPRAGEARAEWLIYGELAARVKPEGDRLAAFREAAAVREEIARAAPAYDGIQHLQGKGDVFQWGGAWLCEGGVCPTPDGRGRLIPVELPELRKPEGRFFATTRRGKQFNSMVFGEKDPFNGADRYDILMNPQDAAALSIEEGNAVVVYNRNGLMHARMKTADIAPGNVELFWPEGNVLFRKGVYEPEAGIPEYNTDVVVEKAETYHALKDTRYVEKRMEELELDSPG</sequence>
<dbReference type="PIRSF" id="PIRSF000144">
    <property type="entry name" value="CbbBc"/>
    <property type="match status" value="1"/>
</dbReference>
<evidence type="ECO:0000259" key="5">
    <source>
        <dbReference type="Pfam" id="PF01568"/>
    </source>
</evidence>
<protein>
    <submittedName>
        <fullName evidence="6">FdhF/YdeP family oxidoreductase</fullName>
    </submittedName>
</protein>